<evidence type="ECO:0000259" key="7">
    <source>
        <dbReference type="Pfam" id="PF04863"/>
    </source>
</evidence>
<evidence type="ECO:0000256" key="5">
    <source>
        <dbReference type="ARBA" id="ARBA00022898"/>
    </source>
</evidence>
<evidence type="ECO:0000259" key="8">
    <source>
        <dbReference type="Pfam" id="PF04864"/>
    </source>
</evidence>
<dbReference type="InterPro" id="IPR006948">
    <property type="entry name" value="Alliinase_C"/>
</dbReference>
<protein>
    <submittedName>
        <fullName evidence="9">Trytophan aminotransferase</fullName>
    </submittedName>
</protein>
<name>A0A2P5FEQ6_TREOI</name>
<keyword evidence="4 9" id="KW-0032">Aminotransferase</keyword>
<dbReference type="FunCoup" id="A0A2P5FEQ6">
    <property type="interactions" value="191"/>
</dbReference>
<comment type="similarity">
    <text evidence="2">Belongs to the alliinase family.</text>
</comment>
<organism evidence="9 10">
    <name type="scientific">Trema orientale</name>
    <name type="common">Charcoal tree</name>
    <name type="synonym">Celtis orientalis</name>
    <dbReference type="NCBI Taxonomy" id="63057"/>
    <lineage>
        <taxon>Eukaryota</taxon>
        <taxon>Viridiplantae</taxon>
        <taxon>Streptophyta</taxon>
        <taxon>Embryophyta</taxon>
        <taxon>Tracheophyta</taxon>
        <taxon>Spermatophyta</taxon>
        <taxon>Magnoliopsida</taxon>
        <taxon>eudicotyledons</taxon>
        <taxon>Gunneridae</taxon>
        <taxon>Pentapetalae</taxon>
        <taxon>rosids</taxon>
        <taxon>fabids</taxon>
        <taxon>Rosales</taxon>
        <taxon>Cannabaceae</taxon>
        <taxon>Trema</taxon>
    </lineage>
</organism>
<dbReference type="EMBL" id="JXTC01000039">
    <property type="protein sequence ID" value="PON96270.1"/>
    <property type="molecule type" value="Genomic_DNA"/>
</dbReference>
<dbReference type="OrthoDB" id="2020362at2759"/>
<comment type="subunit">
    <text evidence="3">Homodimer.</text>
</comment>
<gene>
    <name evidence="9" type="primary">TorTAR3</name>
    <name evidence="9" type="ORF">TorRG33x02_078590</name>
</gene>
<dbReference type="InterPro" id="IPR015422">
    <property type="entry name" value="PyrdxlP-dep_Trfase_small"/>
</dbReference>
<feature type="domain" description="Alliinase EGF-like" evidence="7">
    <location>
        <begin position="41"/>
        <end position="97"/>
    </location>
</feature>
<dbReference type="CDD" id="cd00609">
    <property type="entry name" value="AAT_like"/>
    <property type="match status" value="1"/>
</dbReference>
<feature type="transmembrane region" description="Helical" evidence="6">
    <location>
        <begin position="12"/>
        <end position="31"/>
    </location>
</feature>
<accession>A0A2P5FEQ6</accession>
<dbReference type="InterPro" id="IPR015421">
    <property type="entry name" value="PyrdxlP-dep_Trfase_major"/>
</dbReference>
<sequence length="464" mass="51600">MGKSQSCNYNKYVNIAWICIIVILGNVYELVVAADQHPELSWSKRAAIEAESVASKSCSGHGRAYLDGLIVDDSGAPVCECNPCYEGPDCSQFIPTCSADAGSGDPYFLEPFWMKKAESSAVLVSGWHRLGYTYSDGSYISKALENEIRQLHDFVGNAVTKGRYILYGAGSAQLLSAAVYALSPQNSSSPAKVVASSPYFGLYKTQTEFFQSRAFEFAGEASTWKNKTNSTTQFIEFVTSPNNPDGKLKNPVLQGPNAKAIFDRAYYWPHYMPISAPADDDIMLFSVSKLTGHAGTRFGWAVVKDEAVYERMVSYIQENTMGISRDAQLRAFQLIKAILQGKGNGKEIFDFAYKTMSKRWERLSKTLSATSLFSIEKLGAQYCNFFHKVRHPSPAYAWLKCEREEDKDCNAVLEAANITGRKGSAFGAQDRFARLSLIRSQDDFDLLIDRLNKLAYEESGTRFM</sequence>
<evidence type="ECO:0000256" key="1">
    <source>
        <dbReference type="ARBA" id="ARBA00001933"/>
    </source>
</evidence>
<dbReference type="PANTHER" id="PTHR43795">
    <property type="entry name" value="BIFUNCTIONAL ASPARTATE AMINOTRANSFERASE AND GLUTAMATE/ASPARTATE-PREPHENATE AMINOTRANSFERASE-RELATED"/>
    <property type="match status" value="1"/>
</dbReference>
<dbReference type="InParanoid" id="A0A2P5FEQ6"/>
<evidence type="ECO:0000313" key="9">
    <source>
        <dbReference type="EMBL" id="PON96270.1"/>
    </source>
</evidence>
<dbReference type="Proteomes" id="UP000237000">
    <property type="component" value="Unassembled WGS sequence"/>
</dbReference>
<dbReference type="Gene3D" id="3.40.640.10">
    <property type="entry name" value="Type I PLP-dependent aspartate aminotransferase-like (Major domain)"/>
    <property type="match status" value="1"/>
</dbReference>
<evidence type="ECO:0000256" key="6">
    <source>
        <dbReference type="SAM" id="Phobius"/>
    </source>
</evidence>
<dbReference type="InterPro" id="IPR037029">
    <property type="entry name" value="Alliinase_N_sf"/>
</dbReference>
<comment type="cofactor">
    <cofactor evidence="1">
        <name>pyridoxal 5'-phosphate</name>
        <dbReference type="ChEBI" id="CHEBI:597326"/>
    </cofactor>
</comment>
<evidence type="ECO:0000256" key="2">
    <source>
        <dbReference type="ARBA" id="ARBA00006312"/>
    </source>
</evidence>
<keyword evidence="6" id="KW-1133">Transmembrane helix</keyword>
<evidence type="ECO:0000313" key="10">
    <source>
        <dbReference type="Proteomes" id="UP000237000"/>
    </source>
</evidence>
<dbReference type="Pfam" id="PF04863">
    <property type="entry name" value="EGF_alliinase"/>
    <property type="match status" value="1"/>
</dbReference>
<dbReference type="Pfam" id="PF04864">
    <property type="entry name" value="Alliinase_C"/>
    <property type="match status" value="1"/>
</dbReference>
<dbReference type="GO" id="GO:0008483">
    <property type="term" value="F:transaminase activity"/>
    <property type="evidence" value="ECO:0007669"/>
    <property type="project" value="UniProtKB-KW"/>
</dbReference>
<reference evidence="10" key="1">
    <citation type="submission" date="2016-06" db="EMBL/GenBank/DDBJ databases">
        <title>Parallel loss of symbiosis genes in relatives of nitrogen-fixing non-legume Parasponia.</title>
        <authorList>
            <person name="Van Velzen R."/>
            <person name="Holmer R."/>
            <person name="Bu F."/>
            <person name="Rutten L."/>
            <person name="Van Zeijl A."/>
            <person name="Liu W."/>
            <person name="Santuari L."/>
            <person name="Cao Q."/>
            <person name="Sharma T."/>
            <person name="Shen D."/>
            <person name="Roswanjaya Y."/>
            <person name="Wardhani T."/>
            <person name="Kalhor M.S."/>
            <person name="Jansen J."/>
            <person name="Van den Hoogen J."/>
            <person name="Gungor B."/>
            <person name="Hartog M."/>
            <person name="Hontelez J."/>
            <person name="Verver J."/>
            <person name="Yang W.-C."/>
            <person name="Schijlen E."/>
            <person name="Repin R."/>
            <person name="Schilthuizen M."/>
            <person name="Schranz E."/>
            <person name="Heidstra R."/>
            <person name="Miyata K."/>
            <person name="Fedorova E."/>
            <person name="Kohlen W."/>
            <person name="Bisseling T."/>
            <person name="Smit S."/>
            <person name="Geurts R."/>
        </authorList>
    </citation>
    <scope>NUCLEOTIDE SEQUENCE [LARGE SCALE GENOMIC DNA]</scope>
    <source>
        <strain evidence="10">cv. RG33-2</strain>
    </source>
</reference>
<comment type="caution">
    <text evidence="9">The sequence shown here is derived from an EMBL/GenBank/DDBJ whole genome shotgun (WGS) entry which is preliminary data.</text>
</comment>
<dbReference type="STRING" id="63057.A0A2P5FEQ6"/>
<keyword evidence="5" id="KW-0663">Pyridoxal phosphate</keyword>
<evidence type="ECO:0000256" key="3">
    <source>
        <dbReference type="ARBA" id="ARBA00011738"/>
    </source>
</evidence>
<evidence type="ECO:0000256" key="4">
    <source>
        <dbReference type="ARBA" id="ARBA00022576"/>
    </source>
</evidence>
<keyword evidence="10" id="KW-1185">Reference proteome</keyword>
<dbReference type="GO" id="GO:0016846">
    <property type="term" value="F:carbon-sulfur lyase activity"/>
    <property type="evidence" value="ECO:0007669"/>
    <property type="project" value="InterPro"/>
</dbReference>
<dbReference type="Gene3D" id="2.10.25.30">
    <property type="entry name" value="EGF-like, alliinase"/>
    <property type="match status" value="1"/>
</dbReference>
<dbReference type="Gene3D" id="3.90.1150.10">
    <property type="entry name" value="Aspartate Aminotransferase, domain 1"/>
    <property type="match status" value="1"/>
</dbReference>
<keyword evidence="9" id="KW-0808">Transferase</keyword>
<dbReference type="PANTHER" id="PTHR43795:SF20">
    <property type="entry name" value="TRYPTOPHAN AMINOTRANSFERASE-RELATED PROTEIN 3"/>
    <property type="match status" value="1"/>
</dbReference>
<keyword evidence="6" id="KW-0812">Transmembrane</keyword>
<feature type="domain" description="Alliinase C-terminal" evidence="8">
    <location>
        <begin position="100"/>
        <end position="454"/>
    </location>
</feature>
<dbReference type="InterPro" id="IPR015424">
    <property type="entry name" value="PyrdxlP-dep_Trfase"/>
</dbReference>
<proteinExistence type="inferred from homology"/>
<dbReference type="GO" id="GO:0006520">
    <property type="term" value="P:amino acid metabolic process"/>
    <property type="evidence" value="ECO:0007669"/>
    <property type="project" value="TreeGrafter"/>
</dbReference>
<keyword evidence="6" id="KW-0472">Membrane</keyword>
<dbReference type="InterPro" id="IPR050478">
    <property type="entry name" value="Ethylene_sulfur-biosynth"/>
</dbReference>
<dbReference type="SUPFAM" id="SSF53383">
    <property type="entry name" value="PLP-dependent transferases"/>
    <property type="match status" value="1"/>
</dbReference>
<dbReference type="InterPro" id="IPR006947">
    <property type="entry name" value="EGF_alliinase"/>
</dbReference>
<dbReference type="AlphaFoldDB" id="A0A2P5FEQ6"/>